<organism evidence="9 10">
    <name type="scientific">Candidatus Cryptobacteroides merdavium</name>
    <dbReference type="NCBI Taxonomy" id="2840769"/>
    <lineage>
        <taxon>Bacteria</taxon>
        <taxon>Pseudomonadati</taxon>
        <taxon>Bacteroidota</taxon>
        <taxon>Bacteroidia</taxon>
        <taxon>Bacteroidales</taxon>
        <taxon>Candidatus Cryptobacteroides</taxon>
    </lineage>
</organism>
<reference evidence="9" key="1">
    <citation type="submission" date="2020-10" db="EMBL/GenBank/DDBJ databases">
        <authorList>
            <person name="Gilroy R."/>
        </authorList>
    </citation>
    <scope>NUCLEOTIDE SEQUENCE</scope>
    <source>
        <strain evidence="9">D5-748</strain>
    </source>
</reference>
<comment type="caution">
    <text evidence="9">The sequence shown here is derived from an EMBL/GenBank/DDBJ whole genome shotgun (WGS) entry which is preliminary data.</text>
</comment>
<sequence length="159" mass="17205">MLTAVQIIICNCFHLSAYVTLSILPVMILCMPASWNTATAMLTAFITGLAVDLLGEGLMGINALALVPVALLRKPVVQAIFGKDLIEREEDFSFRKYGAGKISIAVLIMQSIFLLIYITADGAGTRTFWFNAARFGASLAAGYVLSMIVAKTILPEDRK</sequence>
<feature type="transmembrane region" description="Helical" evidence="8">
    <location>
        <begin position="41"/>
        <end position="67"/>
    </location>
</feature>
<keyword evidence="5" id="KW-0133">Cell shape</keyword>
<name>A0A9D9EDI2_9BACT</name>
<dbReference type="AlphaFoldDB" id="A0A9D9EDI2"/>
<dbReference type="InterPro" id="IPR007227">
    <property type="entry name" value="Cell_shape_determining_MreD"/>
</dbReference>
<feature type="transmembrane region" description="Helical" evidence="8">
    <location>
        <begin position="132"/>
        <end position="154"/>
    </location>
</feature>
<keyword evidence="3" id="KW-1003">Cell membrane</keyword>
<evidence type="ECO:0000256" key="5">
    <source>
        <dbReference type="ARBA" id="ARBA00022960"/>
    </source>
</evidence>
<accession>A0A9D9EDI2</accession>
<evidence type="ECO:0000256" key="1">
    <source>
        <dbReference type="ARBA" id="ARBA00004651"/>
    </source>
</evidence>
<dbReference type="Proteomes" id="UP000823619">
    <property type="component" value="Unassembled WGS sequence"/>
</dbReference>
<evidence type="ECO:0000256" key="7">
    <source>
        <dbReference type="ARBA" id="ARBA00023136"/>
    </source>
</evidence>
<gene>
    <name evidence="9" type="primary">mreD</name>
    <name evidence="9" type="ORF">IAC23_02185</name>
</gene>
<evidence type="ECO:0000256" key="3">
    <source>
        <dbReference type="ARBA" id="ARBA00022475"/>
    </source>
</evidence>
<evidence type="ECO:0000256" key="2">
    <source>
        <dbReference type="ARBA" id="ARBA00007776"/>
    </source>
</evidence>
<dbReference type="NCBIfam" id="TIGR03426">
    <property type="entry name" value="shape_MreD"/>
    <property type="match status" value="1"/>
</dbReference>
<keyword evidence="7 8" id="KW-0472">Membrane</keyword>
<comment type="subcellular location">
    <subcellularLocation>
        <location evidence="1">Cell membrane</location>
        <topology evidence="1">Multi-pass membrane protein</topology>
    </subcellularLocation>
</comment>
<feature type="transmembrane region" description="Helical" evidence="8">
    <location>
        <begin position="102"/>
        <end position="120"/>
    </location>
</feature>
<keyword evidence="4 8" id="KW-0812">Transmembrane</keyword>
<evidence type="ECO:0000256" key="8">
    <source>
        <dbReference type="SAM" id="Phobius"/>
    </source>
</evidence>
<evidence type="ECO:0000313" key="10">
    <source>
        <dbReference type="Proteomes" id="UP000823619"/>
    </source>
</evidence>
<evidence type="ECO:0000256" key="6">
    <source>
        <dbReference type="ARBA" id="ARBA00022989"/>
    </source>
</evidence>
<reference evidence="9" key="2">
    <citation type="journal article" date="2021" name="PeerJ">
        <title>Extensive microbial diversity within the chicken gut microbiome revealed by metagenomics and culture.</title>
        <authorList>
            <person name="Gilroy R."/>
            <person name="Ravi A."/>
            <person name="Getino M."/>
            <person name="Pursley I."/>
            <person name="Horton D.L."/>
            <person name="Alikhan N.F."/>
            <person name="Baker D."/>
            <person name="Gharbi K."/>
            <person name="Hall N."/>
            <person name="Watson M."/>
            <person name="Adriaenssens E.M."/>
            <person name="Foster-Nyarko E."/>
            <person name="Jarju S."/>
            <person name="Secka A."/>
            <person name="Antonio M."/>
            <person name="Oren A."/>
            <person name="Chaudhuri R.R."/>
            <person name="La Ragione R."/>
            <person name="Hildebrand F."/>
            <person name="Pallen M.J."/>
        </authorList>
    </citation>
    <scope>NUCLEOTIDE SEQUENCE</scope>
    <source>
        <strain evidence="9">D5-748</strain>
    </source>
</reference>
<dbReference type="GO" id="GO:0005886">
    <property type="term" value="C:plasma membrane"/>
    <property type="evidence" value="ECO:0007669"/>
    <property type="project" value="UniProtKB-SubCell"/>
</dbReference>
<keyword evidence="6 8" id="KW-1133">Transmembrane helix</keyword>
<comment type="similarity">
    <text evidence="2">Belongs to the MreD family.</text>
</comment>
<dbReference type="EMBL" id="JADIMO010000026">
    <property type="protein sequence ID" value="MBO8444491.1"/>
    <property type="molecule type" value="Genomic_DNA"/>
</dbReference>
<dbReference type="GO" id="GO:0008360">
    <property type="term" value="P:regulation of cell shape"/>
    <property type="evidence" value="ECO:0007669"/>
    <property type="project" value="UniProtKB-KW"/>
</dbReference>
<evidence type="ECO:0000313" key="9">
    <source>
        <dbReference type="EMBL" id="MBO8444491.1"/>
    </source>
</evidence>
<feature type="transmembrane region" description="Helical" evidence="8">
    <location>
        <begin position="12"/>
        <end position="35"/>
    </location>
</feature>
<proteinExistence type="inferred from homology"/>
<evidence type="ECO:0000256" key="4">
    <source>
        <dbReference type="ARBA" id="ARBA00022692"/>
    </source>
</evidence>
<protein>
    <submittedName>
        <fullName evidence="9">Rod shape-determining protein MreD</fullName>
    </submittedName>
</protein>